<proteinExistence type="predicted"/>
<comment type="caution">
    <text evidence="1">The sequence shown here is derived from an EMBL/GenBank/DDBJ whole genome shotgun (WGS) entry which is preliminary data.</text>
</comment>
<reference evidence="1 2" key="1">
    <citation type="submission" date="2018-05" db="EMBL/GenBank/DDBJ databases">
        <title>Genetic diversity of glacier-inhabiting Cryobacterium bacteria in China and description of Cryobacterium mengkeensis sp. nov. and Arthrobacter glacialis sp. nov.</title>
        <authorList>
            <person name="Liu Q."/>
            <person name="Xin Y.-H."/>
        </authorList>
    </citation>
    <scope>NUCLEOTIDE SEQUENCE [LARGE SCALE GENOMIC DNA]</scope>
    <source>
        <strain evidence="1 2">SK-1</strain>
    </source>
</reference>
<keyword evidence="2" id="KW-1185">Reference proteome</keyword>
<sequence length="98" mass="10242">MDHLATIVADIHMTSPDTLRVIATALNSAVSGAHTAHAFVALPEGGRVEVDTPKFGEAPPLAIDVYDLRGTAEAHAAAQALLETLTTATGWPLHHLRG</sequence>
<gene>
    <name evidence="1" type="ORF">CTB96_11035</name>
</gene>
<dbReference type="RefSeq" id="WP_110126964.1">
    <property type="nucleotide sequence ID" value="NZ_QHLY01000012.1"/>
</dbReference>
<dbReference type="AlphaFoldDB" id="A0A317ZQ74"/>
<accession>A0A317ZQ74</accession>
<dbReference type="Proteomes" id="UP000246722">
    <property type="component" value="Unassembled WGS sequence"/>
</dbReference>
<dbReference type="OrthoDB" id="4791288at2"/>
<evidence type="ECO:0000313" key="2">
    <source>
        <dbReference type="Proteomes" id="UP000246722"/>
    </source>
</evidence>
<organism evidence="1 2">
    <name type="scientific">Cryobacterium arcticum</name>
    <dbReference type="NCBI Taxonomy" id="670052"/>
    <lineage>
        <taxon>Bacteria</taxon>
        <taxon>Bacillati</taxon>
        <taxon>Actinomycetota</taxon>
        <taxon>Actinomycetes</taxon>
        <taxon>Micrococcales</taxon>
        <taxon>Microbacteriaceae</taxon>
        <taxon>Cryobacterium</taxon>
    </lineage>
</organism>
<name>A0A317ZQ74_9MICO</name>
<protein>
    <submittedName>
        <fullName evidence="1">Uncharacterized protein</fullName>
    </submittedName>
</protein>
<dbReference type="EMBL" id="QHLY01000012">
    <property type="protein sequence ID" value="PXA67279.1"/>
    <property type="molecule type" value="Genomic_DNA"/>
</dbReference>
<evidence type="ECO:0000313" key="1">
    <source>
        <dbReference type="EMBL" id="PXA67279.1"/>
    </source>
</evidence>